<dbReference type="SMART" id="SM00382">
    <property type="entry name" value="AAA"/>
    <property type="match status" value="1"/>
</dbReference>
<dbReference type="Gene3D" id="1.10.10.60">
    <property type="entry name" value="Homeodomain-like"/>
    <property type="match status" value="1"/>
</dbReference>
<dbReference type="Gene3D" id="1.10.8.60">
    <property type="match status" value="1"/>
</dbReference>
<keyword evidence="3" id="KW-0067">ATP-binding</keyword>
<dbReference type="Pfam" id="PF00158">
    <property type="entry name" value="Sigma54_activat"/>
    <property type="match status" value="1"/>
</dbReference>
<dbReference type="PANTHER" id="PTHR32071:SF57">
    <property type="entry name" value="C4-DICARBOXYLATE TRANSPORT TRANSCRIPTIONAL REGULATORY PROTEIN DCTD"/>
    <property type="match status" value="1"/>
</dbReference>
<dbReference type="InterPro" id="IPR000014">
    <property type="entry name" value="PAS"/>
</dbReference>
<dbReference type="SUPFAM" id="SSF46689">
    <property type="entry name" value="Homeodomain-like"/>
    <property type="match status" value="1"/>
</dbReference>
<evidence type="ECO:0000259" key="7">
    <source>
        <dbReference type="PROSITE" id="PS50112"/>
    </source>
</evidence>
<dbReference type="CDD" id="cd00130">
    <property type="entry name" value="PAS"/>
    <property type="match status" value="1"/>
</dbReference>
<dbReference type="RefSeq" id="WP_269478477.1">
    <property type="nucleotide sequence ID" value="NZ_JAOSHN010000003.1"/>
</dbReference>
<dbReference type="PANTHER" id="PTHR32071">
    <property type="entry name" value="TRANSCRIPTIONAL REGULATORY PROTEIN"/>
    <property type="match status" value="1"/>
</dbReference>
<keyword evidence="5" id="KW-0175">Coiled coil</keyword>
<dbReference type="GO" id="GO:0003677">
    <property type="term" value="F:DNA binding"/>
    <property type="evidence" value="ECO:0007669"/>
    <property type="project" value="UniProtKB-KW"/>
</dbReference>
<proteinExistence type="predicted"/>
<dbReference type="InterPro" id="IPR003593">
    <property type="entry name" value="AAA+_ATPase"/>
</dbReference>
<dbReference type="Pfam" id="PF25601">
    <property type="entry name" value="AAA_lid_14"/>
    <property type="match status" value="1"/>
</dbReference>
<dbReference type="InterPro" id="IPR027417">
    <property type="entry name" value="P-loop_NTPase"/>
</dbReference>
<name>A0A9J6QR42_9FIRM</name>
<dbReference type="Gene3D" id="3.30.450.20">
    <property type="entry name" value="PAS domain"/>
    <property type="match status" value="1"/>
</dbReference>
<evidence type="ECO:0000256" key="3">
    <source>
        <dbReference type="ARBA" id="ARBA00022840"/>
    </source>
</evidence>
<dbReference type="Gene3D" id="3.40.50.300">
    <property type="entry name" value="P-loop containing nucleotide triphosphate hydrolases"/>
    <property type="match status" value="1"/>
</dbReference>
<evidence type="ECO:0000313" key="8">
    <source>
        <dbReference type="EMBL" id="MCU7378341.1"/>
    </source>
</evidence>
<feature type="coiled-coil region" evidence="5">
    <location>
        <begin position="133"/>
        <end position="160"/>
    </location>
</feature>
<keyword evidence="2" id="KW-0058">Aromatic hydrocarbons catabolism</keyword>
<dbReference type="PROSITE" id="PS00675">
    <property type="entry name" value="SIGMA54_INTERACT_1"/>
    <property type="match status" value="1"/>
</dbReference>
<dbReference type="PROSITE" id="PS50112">
    <property type="entry name" value="PAS"/>
    <property type="match status" value="1"/>
</dbReference>
<feature type="domain" description="Sigma-54 factor interaction" evidence="6">
    <location>
        <begin position="167"/>
        <end position="396"/>
    </location>
</feature>
<evidence type="ECO:0000313" key="9">
    <source>
        <dbReference type="Proteomes" id="UP001065549"/>
    </source>
</evidence>
<evidence type="ECO:0000256" key="4">
    <source>
        <dbReference type="ARBA" id="ARBA00029500"/>
    </source>
</evidence>
<dbReference type="InterPro" id="IPR058031">
    <property type="entry name" value="AAA_lid_NorR"/>
</dbReference>
<keyword evidence="9" id="KW-1185">Reference proteome</keyword>
<keyword evidence="1" id="KW-0547">Nucleotide-binding</keyword>
<dbReference type="PROSITE" id="PS50045">
    <property type="entry name" value="SIGMA54_INTERACT_4"/>
    <property type="match status" value="1"/>
</dbReference>
<sequence length="478" mass="54219">MEKKHSEKSSSPCETCRHYEEKRMDILFEVMDNENDVTLADGKGVVLRVSDSYEDHFGLKKEEIIGKTVWELEDMGVFKPSVTAAVLEKKKNTTIMQKNKQGRDVLTTGVPVFGKDGEIAYVVSFNSIHIAGVTSLQSQYEQLNTMMQAYNQEINKLRLRDLREKKFIKKSKSMENISELISQIADTNASVLITGETGVGKSMVAKLIHENSNRSEGPFVEINCGTIPENLIESELFGYEKGSFTGANSKGKIGKIELAKGGTLFLDEIGEISLNLQIKFLQVIQEKLITRVGGLSKIEVDFRLITATNRDLEDDIHRGLFREDLFYRLNVIPIHIPPLRERREDVLPLILNALERFNSQYGRHIKLSADALQILERQTWPGNIRLVENLVERMVVTSRGELIRIEDLPADLEWETMQQTPETTGQLKERLENYERNIFIDAFKEHQSSVAVGKALGISQTTAARKLRKYIPGYANLN</sequence>
<dbReference type="SUPFAM" id="SSF55785">
    <property type="entry name" value="PYP-like sensor domain (PAS domain)"/>
    <property type="match status" value="1"/>
</dbReference>
<dbReference type="InterPro" id="IPR009057">
    <property type="entry name" value="Homeodomain-like_sf"/>
</dbReference>
<accession>A0A9J6QR42</accession>
<dbReference type="GO" id="GO:0005524">
    <property type="term" value="F:ATP binding"/>
    <property type="evidence" value="ECO:0007669"/>
    <property type="project" value="UniProtKB-KW"/>
</dbReference>
<dbReference type="EMBL" id="JAOSHN010000003">
    <property type="protein sequence ID" value="MCU7378341.1"/>
    <property type="molecule type" value="Genomic_DNA"/>
</dbReference>
<dbReference type="FunFam" id="3.40.50.300:FF:000006">
    <property type="entry name" value="DNA-binding transcriptional regulator NtrC"/>
    <property type="match status" value="1"/>
</dbReference>
<dbReference type="Proteomes" id="UP001065549">
    <property type="component" value="Unassembled WGS sequence"/>
</dbReference>
<dbReference type="GO" id="GO:0006355">
    <property type="term" value="P:regulation of DNA-templated transcription"/>
    <property type="evidence" value="ECO:0007669"/>
    <property type="project" value="InterPro"/>
</dbReference>
<evidence type="ECO:0000256" key="1">
    <source>
        <dbReference type="ARBA" id="ARBA00022741"/>
    </source>
</evidence>
<organism evidence="8 9">
    <name type="scientific">Hominibacterium faecale</name>
    <dbReference type="NCBI Taxonomy" id="2839743"/>
    <lineage>
        <taxon>Bacteria</taxon>
        <taxon>Bacillati</taxon>
        <taxon>Bacillota</taxon>
        <taxon>Clostridia</taxon>
        <taxon>Peptostreptococcales</taxon>
        <taxon>Anaerovoracaceae</taxon>
        <taxon>Hominibacterium</taxon>
    </lineage>
</organism>
<dbReference type="CDD" id="cd00009">
    <property type="entry name" value="AAA"/>
    <property type="match status" value="1"/>
</dbReference>
<comment type="caution">
    <text evidence="8">The sequence shown here is derived from an EMBL/GenBank/DDBJ whole genome shotgun (WGS) entry which is preliminary data.</text>
</comment>
<dbReference type="InterPro" id="IPR002078">
    <property type="entry name" value="Sigma_54_int"/>
</dbReference>
<dbReference type="InterPro" id="IPR030828">
    <property type="entry name" value="HTH_TyrR"/>
</dbReference>
<dbReference type="SUPFAM" id="SSF52540">
    <property type="entry name" value="P-loop containing nucleoside triphosphate hydrolases"/>
    <property type="match status" value="1"/>
</dbReference>
<dbReference type="InterPro" id="IPR025662">
    <property type="entry name" value="Sigma_54_int_dom_ATP-bd_1"/>
</dbReference>
<dbReference type="AlphaFoldDB" id="A0A9J6QR42"/>
<reference evidence="8" key="1">
    <citation type="submission" date="2022-09" db="EMBL/GenBank/DDBJ databases">
        <title>Culturomic study of gut microbiota in children with autism spectrum disorder.</title>
        <authorList>
            <person name="Efimov B.A."/>
            <person name="Chaplin A.V."/>
            <person name="Sokolova S.R."/>
            <person name="Pikina A.P."/>
            <person name="Korzhanova M."/>
            <person name="Belova V."/>
            <person name="Korostin D."/>
        </authorList>
    </citation>
    <scope>NUCLEOTIDE SEQUENCE</scope>
    <source>
        <strain evidence="8">ASD5510</strain>
    </source>
</reference>
<feature type="domain" description="PAS" evidence="7">
    <location>
        <begin position="20"/>
        <end position="72"/>
    </location>
</feature>
<gene>
    <name evidence="8" type="ORF">OBO34_08225</name>
</gene>
<dbReference type="InterPro" id="IPR035965">
    <property type="entry name" value="PAS-like_dom_sf"/>
</dbReference>
<dbReference type="Pfam" id="PF18024">
    <property type="entry name" value="HTH_50"/>
    <property type="match status" value="1"/>
</dbReference>
<evidence type="ECO:0000256" key="5">
    <source>
        <dbReference type="SAM" id="Coils"/>
    </source>
</evidence>
<protein>
    <recommendedName>
        <fullName evidence="4">HTH-type transcriptional regulatory protein TyrR</fullName>
    </recommendedName>
</protein>
<evidence type="ECO:0000256" key="2">
    <source>
        <dbReference type="ARBA" id="ARBA00022797"/>
    </source>
</evidence>
<dbReference type="NCBIfam" id="TIGR00229">
    <property type="entry name" value="sensory_box"/>
    <property type="match status" value="1"/>
</dbReference>
<evidence type="ECO:0000259" key="6">
    <source>
        <dbReference type="PROSITE" id="PS50045"/>
    </source>
</evidence>